<evidence type="ECO:0000256" key="4">
    <source>
        <dbReference type="ARBA" id="ARBA00022679"/>
    </source>
</evidence>
<evidence type="ECO:0000256" key="12">
    <source>
        <dbReference type="ARBA" id="ARBA00023157"/>
    </source>
</evidence>
<evidence type="ECO:0000256" key="7">
    <source>
        <dbReference type="ARBA" id="ARBA00022741"/>
    </source>
</evidence>
<dbReference type="PROSITE" id="PS00107">
    <property type="entry name" value="PROTEIN_KINASE_ATP"/>
    <property type="match status" value="1"/>
</dbReference>
<keyword evidence="10 19" id="KW-1133">Transmembrane helix</keyword>
<proteinExistence type="inferred from homology"/>
<gene>
    <name evidence="23" type="ORF">HU200_035640</name>
</gene>
<comment type="catalytic activity">
    <reaction evidence="16 17">
        <text>L-seryl-[protein] + ATP = O-phospho-L-seryl-[protein] + ADP + H(+)</text>
        <dbReference type="Rhea" id="RHEA:17989"/>
        <dbReference type="Rhea" id="RHEA-COMP:9863"/>
        <dbReference type="Rhea" id="RHEA-COMP:11604"/>
        <dbReference type="ChEBI" id="CHEBI:15378"/>
        <dbReference type="ChEBI" id="CHEBI:29999"/>
        <dbReference type="ChEBI" id="CHEBI:30616"/>
        <dbReference type="ChEBI" id="CHEBI:83421"/>
        <dbReference type="ChEBI" id="CHEBI:456216"/>
        <dbReference type="EC" id="2.7.11.1"/>
    </reaction>
</comment>
<dbReference type="InterPro" id="IPR008271">
    <property type="entry name" value="Ser/Thr_kinase_AS"/>
</dbReference>
<dbReference type="SUPFAM" id="SSF51110">
    <property type="entry name" value="alpha-D-mannose-specific plant lectins"/>
    <property type="match status" value="1"/>
</dbReference>
<comment type="subcellular location">
    <subcellularLocation>
        <location evidence="1">Membrane</location>
        <topology evidence="1">Single-pass type I membrane protein</topology>
    </subcellularLocation>
</comment>
<dbReference type="PIRSF" id="PIRSF000641">
    <property type="entry name" value="SRK"/>
    <property type="match status" value="1"/>
</dbReference>
<feature type="domain" description="Apple" evidence="22">
    <location>
        <begin position="282"/>
        <end position="366"/>
    </location>
</feature>
<dbReference type="InterPro" id="IPR000719">
    <property type="entry name" value="Prot_kinase_dom"/>
</dbReference>
<dbReference type="InterPro" id="IPR036426">
    <property type="entry name" value="Bulb-type_lectin_dom_sf"/>
</dbReference>
<keyword evidence="24" id="KW-1185">Reference proteome</keyword>
<dbReference type="CDD" id="cd01098">
    <property type="entry name" value="PAN_AP_plant"/>
    <property type="match status" value="1"/>
</dbReference>
<comment type="caution">
    <text evidence="23">The sequence shown here is derived from an EMBL/GenBank/DDBJ whole genome shotgun (WGS) entry which is preliminary data.</text>
</comment>
<keyword evidence="12" id="KW-1015">Disulfide bond</keyword>
<dbReference type="Pfam" id="PF00069">
    <property type="entry name" value="Pkinase"/>
    <property type="match status" value="1"/>
</dbReference>
<keyword evidence="11 19" id="KW-0472">Membrane</keyword>
<dbReference type="OrthoDB" id="619632at2759"/>
<feature type="binding site" evidence="18">
    <location>
        <position position="493"/>
    </location>
    <ligand>
        <name>ATP</name>
        <dbReference type="ChEBI" id="CHEBI:30616"/>
    </ligand>
</feature>
<feature type="transmembrane region" description="Helical" evidence="19">
    <location>
        <begin position="405"/>
        <end position="430"/>
    </location>
</feature>
<dbReference type="GO" id="GO:0005524">
    <property type="term" value="F:ATP binding"/>
    <property type="evidence" value="ECO:0007669"/>
    <property type="project" value="UniProtKB-UniRule"/>
</dbReference>
<feature type="domain" description="Protein kinase" evidence="20">
    <location>
        <begin position="464"/>
        <end position="750"/>
    </location>
</feature>
<dbReference type="Gene3D" id="3.30.200.20">
    <property type="entry name" value="Phosphorylase Kinase, domain 1"/>
    <property type="match status" value="1"/>
</dbReference>
<dbReference type="Pfam" id="PF01453">
    <property type="entry name" value="B_lectin"/>
    <property type="match status" value="1"/>
</dbReference>
<dbReference type="CDD" id="cd14066">
    <property type="entry name" value="STKc_IRAK"/>
    <property type="match status" value="1"/>
</dbReference>
<dbReference type="GO" id="GO:0004674">
    <property type="term" value="F:protein serine/threonine kinase activity"/>
    <property type="evidence" value="ECO:0007669"/>
    <property type="project" value="UniProtKB-KW"/>
</dbReference>
<evidence type="ECO:0000256" key="6">
    <source>
        <dbReference type="ARBA" id="ARBA00022729"/>
    </source>
</evidence>
<dbReference type="PROSITE" id="PS50948">
    <property type="entry name" value="PAN"/>
    <property type="match status" value="1"/>
</dbReference>
<keyword evidence="9 17" id="KW-0067">ATP-binding</keyword>
<dbReference type="PANTHER" id="PTHR47974:SF31">
    <property type="entry name" value="RECEPTOR-LIKE SERINE_THREONINE-PROTEIN KINASE"/>
    <property type="match status" value="1"/>
</dbReference>
<evidence type="ECO:0000256" key="9">
    <source>
        <dbReference type="ARBA" id="ARBA00022840"/>
    </source>
</evidence>
<dbReference type="Pfam" id="PF00024">
    <property type="entry name" value="PAN_1"/>
    <property type="match status" value="1"/>
</dbReference>
<dbReference type="InterPro" id="IPR024171">
    <property type="entry name" value="SRK-like_kinase"/>
</dbReference>
<keyword evidence="8 17" id="KW-0418">Kinase</keyword>
<dbReference type="Gene3D" id="1.10.510.10">
    <property type="entry name" value="Transferase(Phosphotransferase) domain 1"/>
    <property type="match status" value="1"/>
</dbReference>
<dbReference type="GO" id="GO:0051707">
    <property type="term" value="P:response to other organism"/>
    <property type="evidence" value="ECO:0007669"/>
    <property type="project" value="UniProtKB-ARBA"/>
</dbReference>
<dbReference type="PROSITE" id="PS50011">
    <property type="entry name" value="PROTEIN_KINASE_DOM"/>
    <property type="match status" value="1"/>
</dbReference>
<dbReference type="SMART" id="SM00108">
    <property type="entry name" value="B_lectin"/>
    <property type="match status" value="1"/>
</dbReference>
<feature type="domain" description="Bulb-type lectin" evidence="21">
    <location>
        <begin position="5"/>
        <end position="134"/>
    </location>
</feature>
<evidence type="ECO:0000256" key="15">
    <source>
        <dbReference type="ARBA" id="ARBA00047899"/>
    </source>
</evidence>
<evidence type="ECO:0000256" key="16">
    <source>
        <dbReference type="ARBA" id="ARBA00048679"/>
    </source>
</evidence>
<reference evidence="23" key="1">
    <citation type="submission" date="2020-07" db="EMBL/GenBank/DDBJ databases">
        <title>Genome sequence and genetic diversity analysis of an under-domesticated orphan crop, white fonio (Digitaria exilis).</title>
        <authorList>
            <person name="Bennetzen J.L."/>
            <person name="Chen S."/>
            <person name="Ma X."/>
            <person name="Wang X."/>
            <person name="Yssel A.E.J."/>
            <person name="Chaluvadi S.R."/>
            <person name="Johnson M."/>
            <person name="Gangashetty P."/>
            <person name="Hamidou F."/>
            <person name="Sanogo M.D."/>
            <person name="Zwaenepoel A."/>
            <person name="Wallace J."/>
            <person name="Van De Peer Y."/>
            <person name="Van Deynze A."/>
        </authorList>
    </citation>
    <scope>NUCLEOTIDE SEQUENCE</scope>
    <source>
        <tissue evidence="23">Leaves</tissue>
    </source>
</reference>
<dbReference type="FunFam" id="3.30.200.20:FF:000059">
    <property type="entry name" value="S-receptor-like serine/threonine-protein kinase"/>
    <property type="match status" value="1"/>
</dbReference>
<evidence type="ECO:0000259" key="20">
    <source>
        <dbReference type="PROSITE" id="PS50011"/>
    </source>
</evidence>
<dbReference type="EC" id="2.7.11.1" evidence="17"/>
<dbReference type="FunFam" id="2.90.10.10:FF:000007">
    <property type="entry name" value="Serine/threonine-protein kinase"/>
    <property type="match status" value="1"/>
</dbReference>
<dbReference type="PANTHER" id="PTHR47974">
    <property type="entry name" value="OS07G0415500 PROTEIN"/>
    <property type="match status" value="1"/>
</dbReference>
<evidence type="ECO:0000259" key="22">
    <source>
        <dbReference type="PROSITE" id="PS50948"/>
    </source>
</evidence>
<dbReference type="FunFam" id="1.10.510.10:FF:000302">
    <property type="entry name" value="Serine/threonine-protein kinase"/>
    <property type="match status" value="1"/>
</dbReference>
<dbReference type="Gene3D" id="2.90.10.10">
    <property type="entry name" value="Bulb-type lectin domain"/>
    <property type="match status" value="1"/>
</dbReference>
<protein>
    <recommendedName>
        <fullName evidence="17">Receptor-like serine/threonine-protein kinase</fullName>
        <ecNumber evidence="17">2.7.11.1</ecNumber>
    </recommendedName>
</protein>
<keyword evidence="5 19" id="KW-0812">Transmembrane</keyword>
<comment type="catalytic activity">
    <reaction evidence="15 17">
        <text>L-threonyl-[protein] + ATP = O-phospho-L-threonyl-[protein] + ADP + H(+)</text>
        <dbReference type="Rhea" id="RHEA:46608"/>
        <dbReference type="Rhea" id="RHEA-COMP:11060"/>
        <dbReference type="Rhea" id="RHEA-COMP:11605"/>
        <dbReference type="ChEBI" id="CHEBI:15378"/>
        <dbReference type="ChEBI" id="CHEBI:30013"/>
        <dbReference type="ChEBI" id="CHEBI:30616"/>
        <dbReference type="ChEBI" id="CHEBI:61977"/>
        <dbReference type="ChEBI" id="CHEBI:456216"/>
        <dbReference type="EC" id="2.7.11.1"/>
    </reaction>
</comment>
<dbReference type="InterPro" id="IPR011009">
    <property type="entry name" value="Kinase-like_dom_sf"/>
</dbReference>
<evidence type="ECO:0000256" key="13">
    <source>
        <dbReference type="ARBA" id="ARBA00023170"/>
    </source>
</evidence>
<comment type="similarity">
    <text evidence="17">Belongs to the protein kinase superfamily. Ser/Thr protein kinase family.</text>
</comment>
<evidence type="ECO:0000256" key="19">
    <source>
        <dbReference type="SAM" id="Phobius"/>
    </source>
</evidence>
<dbReference type="InterPro" id="IPR003609">
    <property type="entry name" value="Pan_app"/>
</dbReference>
<dbReference type="PROSITE" id="PS50927">
    <property type="entry name" value="BULB_LECTIN"/>
    <property type="match status" value="1"/>
</dbReference>
<evidence type="ECO:0000259" key="21">
    <source>
        <dbReference type="PROSITE" id="PS50927"/>
    </source>
</evidence>
<accession>A0A835BHW1</accession>
<evidence type="ECO:0000256" key="3">
    <source>
        <dbReference type="ARBA" id="ARBA00022536"/>
    </source>
</evidence>
<dbReference type="InterPro" id="IPR001480">
    <property type="entry name" value="Bulb-type_lectin_dom"/>
</dbReference>
<dbReference type="CDD" id="cd00028">
    <property type="entry name" value="B_lectin"/>
    <property type="match status" value="1"/>
</dbReference>
<evidence type="ECO:0000256" key="17">
    <source>
        <dbReference type="PIRNR" id="PIRNR000641"/>
    </source>
</evidence>
<evidence type="ECO:0000256" key="10">
    <source>
        <dbReference type="ARBA" id="ARBA00022989"/>
    </source>
</evidence>
<dbReference type="AlphaFoldDB" id="A0A835BHW1"/>
<keyword evidence="4 17" id="KW-0808">Transferase</keyword>
<keyword evidence="3" id="KW-0245">EGF-like domain</keyword>
<dbReference type="SUPFAM" id="SSF56112">
    <property type="entry name" value="Protein kinase-like (PK-like)"/>
    <property type="match status" value="1"/>
</dbReference>
<dbReference type="EMBL" id="JACEFO010001866">
    <property type="protein sequence ID" value="KAF8698125.1"/>
    <property type="molecule type" value="Genomic_DNA"/>
</dbReference>
<dbReference type="SUPFAM" id="SSF57414">
    <property type="entry name" value="Hairpin loop containing domain-like"/>
    <property type="match status" value="1"/>
</dbReference>
<organism evidence="23 24">
    <name type="scientific">Digitaria exilis</name>
    <dbReference type="NCBI Taxonomy" id="1010633"/>
    <lineage>
        <taxon>Eukaryota</taxon>
        <taxon>Viridiplantae</taxon>
        <taxon>Streptophyta</taxon>
        <taxon>Embryophyta</taxon>
        <taxon>Tracheophyta</taxon>
        <taxon>Spermatophyta</taxon>
        <taxon>Magnoliopsida</taxon>
        <taxon>Liliopsida</taxon>
        <taxon>Poales</taxon>
        <taxon>Poaceae</taxon>
        <taxon>PACMAD clade</taxon>
        <taxon>Panicoideae</taxon>
        <taxon>Panicodae</taxon>
        <taxon>Paniceae</taxon>
        <taxon>Anthephorinae</taxon>
        <taxon>Digitaria</taxon>
    </lineage>
</organism>
<keyword evidence="2 17" id="KW-0723">Serine/threonine-protein kinase</keyword>
<keyword evidence="13" id="KW-0675">Receptor</keyword>
<keyword evidence="7 17" id="KW-0547">Nucleotide-binding</keyword>
<dbReference type="PROSITE" id="PS00108">
    <property type="entry name" value="PROTEIN_KINASE_ST"/>
    <property type="match status" value="1"/>
</dbReference>
<keyword evidence="14" id="KW-0325">Glycoprotein</keyword>
<dbReference type="InterPro" id="IPR017441">
    <property type="entry name" value="Protein_kinase_ATP_BS"/>
</dbReference>
<evidence type="ECO:0000256" key="11">
    <source>
        <dbReference type="ARBA" id="ARBA00023136"/>
    </source>
</evidence>
<evidence type="ECO:0000313" key="23">
    <source>
        <dbReference type="EMBL" id="KAF8698125.1"/>
    </source>
</evidence>
<evidence type="ECO:0000256" key="8">
    <source>
        <dbReference type="ARBA" id="ARBA00022777"/>
    </source>
</evidence>
<sequence length="751" mass="84517">MSSIVALANAQSYLSRGSSISTQDDTVAILASPNGAFAGGFYKVTTNAFTFSIWFARSAHKTIAWTANRDAPVNGKGSRLVFRKDGRLVLLDNNGTTVWSTNTGATRADRVMLLDSGNLVLMGLDGQNLWESFGYPSDTLLPLQPMTHKTKLVCLYMFFFDISNVLSLIYNGPQFSSVYWPDPYYTSWANNRTTFNSSQYGILDQKGLFVASDKFGFEASDLGQEVMRRLTLDYDGNLRLYSLNSTSGNWSISWMAFTQLCDIHGLCGGFEMIQPGDWSKGCRSKINNTVNQDFLFRKFPGTDFWGSDVDYAEMVPLHQCIKMCLDNSNCKGFSYLEGPAQCYIKNMLFNGNGFSYPYIDFYLKVPKAGLSLLGLPSRQKSVCKVSEIEAPPSSAHISSAHIFKLGYLLSSALTLLAVEVILIATGFWAVHKWHKRTRITDEGSRIISSQFRMFRYKELQKVTNYFKEELGRGGSGMVYKGVLDDERKVAVKKLNDVIQGEQEFRSELSVIGRIYHMNVVRIWGFCAEKTHRILVSEFVENGSLDRFLFDNQNLSPVLQWSQRYSIALGVAKALAYLHHECLEWIVHCDIKPENILLDEDFEPKIADFGLVKLFGQEAGSQMLSRVHGTRGYIAPEWALNLPITGKADVYSYGVVLLELVMGTRVSSQLVQGEGEMDVEMAVGHYAKILKDKLAIKDQSWLLEFVDCRLNGKFDNVQTAMMLQLAVSCVEEERRRRPDMNHVVETLLSLVD</sequence>
<dbReference type="Gene3D" id="3.50.4.10">
    <property type="entry name" value="Hepatocyte Growth Factor"/>
    <property type="match status" value="1"/>
</dbReference>
<evidence type="ECO:0000256" key="1">
    <source>
        <dbReference type="ARBA" id="ARBA00004479"/>
    </source>
</evidence>
<evidence type="ECO:0000256" key="5">
    <source>
        <dbReference type="ARBA" id="ARBA00022692"/>
    </source>
</evidence>
<dbReference type="GO" id="GO:0016020">
    <property type="term" value="C:membrane"/>
    <property type="evidence" value="ECO:0007669"/>
    <property type="project" value="UniProtKB-SubCell"/>
</dbReference>
<evidence type="ECO:0000256" key="14">
    <source>
        <dbReference type="ARBA" id="ARBA00023180"/>
    </source>
</evidence>
<name>A0A835BHW1_9POAL</name>
<dbReference type="SMART" id="SM00220">
    <property type="entry name" value="S_TKc"/>
    <property type="match status" value="1"/>
</dbReference>
<evidence type="ECO:0000256" key="18">
    <source>
        <dbReference type="PROSITE-ProRule" id="PRU10141"/>
    </source>
</evidence>
<evidence type="ECO:0000256" key="2">
    <source>
        <dbReference type="ARBA" id="ARBA00022527"/>
    </source>
</evidence>
<dbReference type="Proteomes" id="UP000636709">
    <property type="component" value="Unassembled WGS sequence"/>
</dbReference>
<evidence type="ECO:0000313" key="24">
    <source>
        <dbReference type="Proteomes" id="UP000636709"/>
    </source>
</evidence>
<keyword evidence="6" id="KW-0732">Signal</keyword>